<dbReference type="STRING" id="269796.Rru_A0480"/>
<dbReference type="RefSeq" id="WP_011388239.1">
    <property type="nucleotide sequence ID" value="NC_007643.1"/>
</dbReference>
<keyword evidence="2" id="KW-1185">Reference proteome</keyword>
<name>Q2RX60_RHORT</name>
<gene>
    <name evidence="1" type="ordered locus">Rru_A0480</name>
</gene>
<dbReference type="KEGG" id="rru:Rru_A0480"/>
<protein>
    <submittedName>
        <fullName evidence="1">Uncharacterized protein</fullName>
    </submittedName>
</protein>
<dbReference type="HOGENOM" id="CLU_2901316_0_0_5"/>
<reference evidence="1 2" key="1">
    <citation type="journal article" date="2011" name="Stand. Genomic Sci.">
        <title>Complete genome sequence of Rhodospirillum rubrum type strain (S1).</title>
        <authorList>
            <person name="Munk A.C."/>
            <person name="Copeland A."/>
            <person name="Lucas S."/>
            <person name="Lapidus A."/>
            <person name="Del Rio T.G."/>
            <person name="Barry K."/>
            <person name="Detter J.C."/>
            <person name="Hammon N."/>
            <person name="Israni S."/>
            <person name="Pitluck S."/>
            <person name="Brettin T."/>
            <person name="Bruce D."/>
            <person name="Han C."/>
            <person name="Tapia R."/>
            <person name="Gilna P."/>
            <person name="Schmutz J."/>
            <person name="Larimer F."/>
            <person name="Land M."/>
            <person name="Kyrpides N.C."/>
            <person name="Mavromatis K."/>
            <person name="Richardson P."/>
            <person name="Rohde M."/>
            <person name="Goker M."/>
            <person name="Klenk H.P."/>
            <person name="Zhang Y."/>
            <person name="Roberts G.P."/>
            <person name="Reslewic S."/>
            <person name="Schwartz D.C."/>
        </authorList>
    </citation>
    <scope>NUCLEOTIDE SEQUENCE [LARGE SCALE GENOMIC DNA]</scope>
    <source>
        <strain evidence="2">ATCC 11170 / ATH 1.1.1 / DSM 467 / LMG 4362 / NCIMB 8255 / S1</strain>
    </source>
</reference>
<dbReference type="EnsemblBacteria" id="ABC21285">
    <property type="protein sequence ID" value="ABC21285"/>
    <property type="gene ID" value="Rru_A0480"/>
</dbReference>
<evidence type="ECO:0000313" key="1">
    <source>
        <dbReference type="EMBL" id="ABC21285.1"/>
    </source>
</evidence>
<dbReference type="AlphaFoldDB" id="Q2RX60"/>
<dbReference type="EMBL" id="CP000230">
    <property type="protein sequence ID" value="ABC21285.1"/>
    <property type="molecule type" value="Genomic_DNA"/>
</dbReference>
<sequence>MSLEKRPASQQEAEKLVHEIQELIKAKGLKVDLVPKEGFRIVTPELADGCTGCTICPCMICW</sequence>
<dbReference type="Proteomes" id="UP000001929">
    <property type="component" value="Chromosome"/>
</dbReference>
<dbReference type="PATRIC" id="fig|269796.9.peg.537"/>
<proteinExistence type="predicted"/>
<evidence type="ECO:0000313" key="2">
    <source>
        <dbReference type="Proteomes" id="UP000001929"/>
    </source>
</evidence>
<organism evidence="1 2">
    <name type="scientific">Rhodospirillum rubrum (strain ATCC 11170 / ATH 1.1.1 / DSM 467 / LMG 4362 / NCIMB 8255 / S1)</name>
    <dbReference type="NCBI Taxonomy" id="269796"/>
    <lineage>
        <taxon>Bacteria</taxon>
        <taxon>Pseudomonadati</taxon>
        <taxon>Pseudomonadota</taxon>
        <taxon>Alphaproteobacteria</taxon>
        <taxon>Rhodospirillales</taxon>
        <taxon>Rhodospirillaceae</taxon>
        <taxon>Rhodospirillum</taxon>
    </lineage>
</organism>
<accession>Q2RX60</accession>